<keyword evidence="4" id="KW-0472">Membrane</keyword>
<evidence type="ECO:0000313" key="8">
    <source>
        <dbReference type="EMBL" id="JAV04023.1"/>
    </source>
</evidence>
<dbReference type="PANTHER" id="PTHR31634">
    <property type="entry name" value="BLOC-1-RELATED COMPLEX SUBUNIT 5"/>
    <property type="match status" value="1"/>
</dbReference>
<reference evidence="8" key="1">
    <citation type="submission" date="2016-12" db="EMBL/GenBank/DDBJ databases">
        <title>An insight into the sialome and mialome of the sand fly, Nyssomyia neivai.</title>
        <authorList>
            <person name="Sebastian V."/>
            <person name="Goulart T.M."/>
            <person name="Oliveira W."/>
            <person name="Calvo E."/>
            <person name="Oliveira L.F."/>
            <person name="Pinto M.C."/>
            <person name="Rosselino A.M."/>
            <person name="Ribeiro J.M."/>
        </authorList>
    </citation>
    <scope>NUCLEOTIDE SEQUENCE</scope>
</reference>
<protein>
    <recommendedName>
        <fullName evidence="3">BLOC-1-related complex subunit 5</fullName>
    </recommendedName>
</protein>
<dbReference type="Pfam" id="PF10158">
    <property type="entry name" value="LOH1CR12"/>
    <property type="match status" value="1"/>
</dbReference>
<evidence type="ECO:0000256" key="1">
    <source>
        <dbReference type="ARBA" id="ARBA00004122"/>
    </source>
</evidence>
<keyword evidence="6" id="KW-0449">Lipoprotein</keyword>
<evidence type="ECO:0000256" key="3">
    <source>
        <dbReference type="ARBA" id="ARBA00022300"/>
    </source>
</evidence>
<evidence type="ECO:0000256" key="7">
    <source>
        <dbReference type="SAM" id="MobiDB-lite"/>
    </source>
</evidence>
<comment type="subcellular location">
    <subcellularLocation>
        <location evidence="1">Lysosome membrane</location>
        <topology evidence="1">Lipid-anchor</topology>
        <orientation evidence="1">Cytoplasmic side</orientation>
    </subcellularLocation>
</comment>
<dbReference type="InterPro" id="IPR018780">
    <property type="entry name" value="TBORCS5"/>
</dbReference>
<dbReference type="GO" id="GO:0099078">
    <property type="term" value="C:BORC complex"/>
    <property type="evidence" value="ECO:0007669"/>
    <property type="project" value="TreeGrafter"/>
</dbReference>
<dbReference type="AlphaFoldDB" id="A0A1L8DC33"/>
<dbReference type="GO" id="GO:0030672">
    <property type="term" value="C:synaptic vesicle membrane"/>
    <property type="evidence" value="ECO:0007669"/>
    <property type="project" value="TreeGrafter"/>
</dbReference>
<dbReference type="GO" id="GO:1903744">
    <property type="term" value="P:positive regulation of anterograde synaptic vesicle transport"/>
    <property type="evidence" value="ECO:0007669"/>
    <property type="project" value="TreeGrafter"/>
</dbReference>
<dbReference type="EMBL" id="GFDF01010061">
    <property type="protein sequence ID" value="JAV04023.1"/>
    <property type="molecule type" value="Transcribed_RNA"/>
</dbReference>
<accession>A0A1L8DC33</accession>
<feature type="compositionally biased region" description="Polar residues" evidence="7">
    <location>
        <begin position="1"/>
        <end position="15"/>
    </location>
</feature>
<evidence type="ECO:0000256" key="5">
    <source>
        <dbReference type="ARBA" id="ARBA00023228"/>
    </source>
</evidence>
<dbReference type="PANTHER" id="PTHR31634:SF2">
    <property type="entry name" value="BLOC-1-RELATED COMPLEX SUBUNIT 5"/>
    <property type="match status" value="1"/>
</dbReference>
<proteinExistence type="inferred from homology"/>
<evidence type="ECO:0000256" key="4">
    <source>
        <dbReference type="ARBA" id="ARBA00023136"/>
    </source>
</evidence>
<feature type="region of interest" description="Disordered" evidence="7">
    <location>
        <begin position="1"/>
        <end position="116"/>
    </location>
</feature>
<sequence>MGSEQSTATQGQSVAGPQGRRHPGDARLYRGNTIAIPDASNSSQIVTEEAVAAHTDSRPSSPPISVCSDSDLPYISYTDRPIGDSPKLRNKGPQARLTRANTSGATRKVSLPRSKIRPGSTAHNIVVVKAATKEGGIDKDPDILRLQSIPMFLPVMRGTLSLPAHRDPEVLERLQPVHLNNMCRRIQAHYSVMANRVAIDQSQLAAQIKEIDGDITKMHSAMCDRQKVYAAYAEQFSKLHSISQQLSRCNVILNETIATAEALNNILAIDDRLEPFVWTTH</sequence>
<evidence type="ECO:0000256" key="2">
    <source>
        <dbReference type="ARBA" id="ARBA00010235"/>
    </source>
</evidence>
<dbReference type="GO" id="GO:0098574">
    <property type="term" value="C:cytoplasmic side of lysosomal membrane"/>
    <property type="evidence" value="ECO:0007669"/>
    <property type="project" value="TreeGrafter"/>
</dbReference>
<name>A0A1L8DC33_9DIPT</name>
<organism evidence="8">
    <name type="scientific">Nyssomyia neivai</name>
    <dbReference type="NCBI Taxonomy" id="330878"/>
    <lineage>
        <taxon>Eukaryota</taxon>
        <taxon>Metazoa</taxon>
        <taxon>Ecdysozoa</taxon>
        <taxon>Arthropoda</taxon>
        <taxon>Hexapoda</taxon>
        <taxon>Insecta</taxon>
        <taxon>Pterygota</taxon>
        <taxon>Neoptera</taxon>
        <taxon>Endopterygota</taxon>
        <taxon>Diptera</taxon>
        <taxon>Nematocera</taxon>
        <taxon>Psychodoidea</taxon>
        <taxon>Psychodidae</taxon>
        <taxon>Nyssomyia</taxon>
    </lineage>
</organism>
<dbReference type="CDD" id="cd22789">
    <property type="entry name" value="BORCS5-like"/>
    <property type="match status" value="1"/>
</dbReference>
<evidence type="ECO:0000256" key="6">
    <source>
        <dbReference type="ARBA" id="ARBA00023288"/>
    </source>
</evidence>
<dbReference type="GO" id="GO:0072384">
    <property type="term" value="P:organelle transport along microtubule"/>
    <property type="evidence" value="ECO:0007669"/>
    <property type="project" value="TreeGrafter"/>
</dbReference>
<keyword evidence="5" id="KW-0458">Lysosome</keyword>
<comment type="similarity">
    <text evidence="2">Belongs to the BORCS5 family.</text>
</comment>
<dbReference type="GO" id="GO:0032418">
    <property type="term" value="P:lysosome localization"/>
    <property type="evidence" value="ECO:0007669"/>
    <property type="project" value="InterPro"/>
</dbReference>